<feature type="transmembrane region" description="Helical" evidence="1">
    <location>
        <begin position="140"/>
        <end position="162"/>
    </location>
</feature>
<dbReference type="AlphaFoldDB" id="A0A0B8NCT2"/>
<dbReference type="EMBL" id="CP017839">
    <property type="protein sequence ID" value="APA98627.1"/>
    <property type="molecule type" value="Genomic_DNA"/>
</dbReference>
<keyword evidence="1" id="KW-1133">Transmembrane helix</keyword>
<proteinExistence type="predicted"/>
<reference evidence="2 5" key="3">
    <citation type="submission" date="2016-10" db="EMBL/GenBank/DDBJ databases">
        <title>Genome sequence of Nocardia seriolae strain EM150506, isolated from Anguila japonica.</title>
        <authorList>
            <person name="Han H.-J."/>
        </authorList>
    </citation>
    <scope>NUCLEOTIDE SEQUENCE [LARGE SCALE GENOMIC DNA]</scope>
    <source>
        <strain evidence="2 5">EM150506</strain>
    </source>
</reference>
<gene>
    <name evidence="2" type="ORF">NS506_04579</name>
    <name evidence="3" type="ORF">NSK11_contig00142-0024</name>
</gene>
<keyword evidence="1" id="KW-0472">Membrane</keyword>
<accession>A0A0B8NCT2</accession>
<dbReference type="RefSeq" id="WP_045439457.1">
    <property type="nucleotide sequence ID" value="NZ_AP017900.1"/>
</dbReference>
<organism evidence="3 4">
    <name type="scientific">Nocardia seriolae</name>
    <dbReference type="NCBI Taxonomy" id="37332"/>
    <lineage>
        <taxon>Bacteria</taxon>
        <taxon>Bacillati</taxon>
        <taxon>Actinomycetota</taxon>
        <taxon>Actinomycetes</taxon>
        <taxon>Mycobacteriales</taxon>
        <taxon>Nocardiaceae</taxon>
        <taxon>Nocardia</taxon>
    </lineage>
</organism>
<name>A0A0B8NCT2_9NOCA</name>
<keyword evidence="4" id="KW-1185">Reference proteome</keyword>
<dbReference type="Proteomes" id="UP000180166">
    <property type="component" value="Chromosome"/>
</dbReference>
<feature type="transmembrane region" description="Helical" evidence="1">
    <location>
        <begin position="102"/>
        <end position="128"/>
    </location>
</feature>
<dbReference type="KEGG" id="nsr:NS506_04579"/>
<feature type="transmembrane region" description="Helical" evidence="1">
    <location>
        <begin position="50"/>
        <end position="73"/>
    </location>
</feature>
<dbReference type="OrthoDB" id="4338017at2"/>
<evidence type="ECO:0000313" key="5">
    <source>
        <dbReference type="Proteomes" id="UP000180166"/>
    </source>
</evidence>
<reference evidence="3 4" key="2">
    <citation type="journal article" date="2016" name="Genome Announc.">
        <title>Draft Genome Sequence of Erythromycin- and Oxytetracycline-Sensitive Nocardia seriolae Strain U-1 (NBRC 110359).</title>
        <authorList>
            <person name="Imajoh M."/>
            <person name="Sukeda M."/>
            <person name="Shimizu M."/>
            <person name="Yamane J."/>
            <person name="Ohnishi K."/>
            <person name="Oshima S."/>
        </authorList>
    </citation>
    <scope>NUCLEOTIDE SEQUENCE [LARGE SCALE GENOMIC DNA]</scope>
    <source>
        <strain evidence="3 4">U-1</strain>
    </source>
</reference>
<dbReference type="GeneID" id="93374870"/>
<dbReference type="EMBL" id="BBYQ01000142">
    <property type="protein sequence ID" value="GAP32131.1"/>
    <property type="molecule type" value="Genomic_DNA"/>
</dbReference>
<protein>
    <submittedName>
        <fullName evidence="3">Uncharacterized protein</fullName>
    </submittedName>
</protein>
<evidence type="ECO:0000313" key="2">
    <source>
        <dbReference type="EMBL" id="APA98627.1"/>
    </source>
</evidence>
<evidence type="ECO:0000256" key="1">
    <source>
        <dbReference type="SAM" id="Phobius"/>
    </source>
</evidence>
<reference evidence="4" key="1">
    <citation type="submission" date="2015-07" db="EMBL/GenBank/DDBJ databases">
        <title>Nocardia seriolae U-1 whole genome shotgun sequence.</title>
        <authorList>
            <person name="Imajoh M."/>
            <person name="Fukumoto Y."/>
            <person name="Sukeda M."/>
            <person name="Yamane J."/>
            <person name="Yamasaki K."/>
            <person name="Shimizu M."/>
            <person name="Ohnishi K."/>
            <person name="Oshima S."/>
        </authorList>
    </citation>
    <scope>NUCLEOTIDE SEQUENCE [LARGE SCALE GENOMIC DNA]</scope>
    <source>
        <strain evidence="4">U-1</strain>
    </source>
</reference>
<evidence type="ECO:0000313" key="4">
    <source>
        <dbReference type="Proteomes" id="UP000037179"/>
    </source>
</evidence>
<evidence type="ECO:0000313" key="3">
    <source>
        <dbReference type="EMBL" id="GAP32131.1"/>
    </source>
</evidence>
<dbReference type="Proteomes" id="UP000037179">
    <property type="component" value="Unassembled WGS sequence"/>
</dbReference>
<feature type="transmembrane region" description="Helical" evidence="1">
    <location>
        <begin position="12"/>
        <end position="29"/>
    </location>
</feature>
<keyword evidence="1" id="KW-0812">Transmembrane</keyword>
<sequence length="165" mass="18212">MGRVERVLRAVYFALLSMPVAFAPTGVRARMARRVFRSPFELREPGVWRTLTHTILAAAVGLVAWFAAFLMVLGAVRGTFYPLVAANDYEHSWGGPTLAGAWAVHFAGGVLPLPLWILLIAGLGVLELRLAQRLLGRRGPWWPVPVAIALFLGGVAFFIAWWHQI</sequence>